<evidence type="ECO:0000256" key="2">
    <source>
        <dbReference type="SAM" id="SignalP"/>
    </source>
</evidence>
<keyword evidence="4" id="KW-1185">Reference proteome</keyword>
<gene>
    <name evidence="3" type="ORF">ATE48_02765</name>
</gene>
<name>A0A1B1AEE4_9PROT</name>
<evidence type="ECO:0000313" key="4">
    <source>
        <dbReference type="Proteomes" id="UP000092498"/>
    </source>
</evidence>
<dbReference type="InParanoid" id="A0A1B1AEE4"/>
<dbReference type="Proteomes" id="UP000092498">
    <property type="component" value="Chromosome"/>
</dbReference>
<dbReference type="KEGG" id="cbot:ATE48_02765"/>
<dbReference type="STRING" id="1759059.ATE48_02765"/>
<accession>A0A1B1AEE4</accession>
<evidence type="ECO:0000313" key="3">
    <source>
        <dbReference type="EMBL" id="ANP44921.1"/>
    </source>
</evidence>
<reference evidence="3 4" key="1">
    <citation type="submission" date="2015-11" db="EMBL/GenBank/DDBJ databases">
        <title>Whole-Genome Sequence of Candidatus Oderbacter manganicum from the National Park Lower Oder Valley, Germany.</title>
        <authorList>
            <person name="Braun B."/>
            <person name="Liere K."/>
            <person name="Szewzyk U."/>
        </authorList>
    </citation>
    <scope>NUCLEOTIDE SEQUENCE [LARGE SCALE GENOMIC DNA]</scope>
    <source>
        <strain evidence="3 4">OTSz_A_272</strain>
    </source>
</reference>
<evidence type="ECO:0000256" key="1">
    <source>
        <dbReference type="SAM" id="MobiDB-lite"/>
    </source>
</evidence>
<feature type="chain" id="PRO_5008518657" evidence="2">
    <location>
        <begin position="45"/>
        <end position="154"/>
    </location>
</feature>
<feature type="signal peptide" evidence="2">
    <location>
        <begin position="1"/>
        <end position="44"/>
    </location>
</feature>
<protein>
    <submittedName>
        <fullName evidence="3">Uncharacterized protein</fullName>
    </submittedName>
</protein>
<keyword evidence="2" id="KW-0732">Signal</keyword>
<feature type="region of interest" description="Disordered" evidence="1">
    <location>
        <begin position="128"/>
        <end position="154"/>
    </location>
</feature>
<sequence>MAVIGSQIPALRDKDTPSGLEKITMKVLLGATAAFALLAAPAFAQTTSAPTQCAFTAAPSIPDGATASNNEMRDARAAFEAWRTTRTTELAACQAAAQALQTQAQTAVGAYNGGLTETNSTIERFAAENTEYNARGGASSGRRERGGTLTRPDH</sequence>
<dbReference type="AlphaFoldDB" id="A0A1B1AEE4"/>
<dbReference type="EMBL" id="CP013244">
    <property type="protein sequence ID" value="ANP44921.1"/>
    <property type="molecule type" value="Genomic_DNA"/>
</dbReference>
<organism evidence="3 4">
    <name type="scientific">Candidatus Viadribacter manganicus</name>
    <dbReference type="NCBI Taxonomy" id="1759059"/>
    <lineage>
        <taxon>Bacteria</taxon>
        <taxon>Pseudomonadati</taxon>
        <taxon>Pseudomonadota</taxon>
        <taxon>Alphaproteobacteria</taxon>
        <taxon>Hyphomonadales</taxon>
        <taxon>Hyphomonadaceae</taxon>
        <taxon>Candidatus Viadribacter</taxon>
    </lineage>
</organism>
<feature type="compositionally biased region" description="Basic and acidic residues" evidence="1">
    <location>
        <begin position="141"/>
        <end position="154"/>
    </location>
</feature>
<proteinExistence type="predicted"/>